<accession>A7TGX1</accession>
<evidence type="ECO:0000256" key="1">
    <source>
        <dbReference type="ARBA" id="ARBA00022737"/>
    </source>
</evidence>
<dbReference type="GO" id="GO:0043022">
    <property type="term" value="F:ribosome binding"/>
    <property type="evidence" value="ECO:0007669"/>
    <property type="project" value="EnsemblFungi"/>
</dbReference>
<dbReference type="GeneID" id="5546710"/>
<dbReference type="InterPro" id="IPR019734">
    <property type="entry name" value="TPR_rpt"/>
</dbReference>
<keyword evidence="1" id="KW-0677">Repeat</keyword>
<dbReference type="AlphaFoldDB" id="A7TGX1"/>
<dbReference type="FunCoup" id="A7TGX1">
    <property type="interactions" value="1109"/>
</dbReference>
<dbReference type="Gene3D" id="1.25.40.1040">
    <property type="match status" value="1"/>
</dbReference>
<dbReference type="Pfam" id="PF12569">
    <property type="entry name" value="NatA_aux_su"/>
    <property type="match status" value="2"/>
</dbReference>
<dbReference type="PANTHER" id="PTHR22767">
    <property type="entry name" value="N-TERMINAL ACETYLTRANSFERASE-RELATED"/>
    <property type="match status" value="1"/>
</dbReference>
<dbReference type="InParanoid" id="A7TGX1"/>
<dbReference type="PROSITE" id="PS50005">
    <property type="entry name" value="TPR"/>
    <property type="match status" value="1"/>
</dbReference>
<dbReference type="GO" id="GO:0004596">
    <property type="term" value="F:protein-N-terminal amino-acid acetyltransferase activity"/>
    <property type="evidence" value="ECO:0007669"/>
    <property type="project" value="EnsemblFungi"/>
</dbReference>
<dbReference type="SUPFAM" id="SSF48452">
    <property type="entry name" value="TPR-like"/>
    <property type="match status" value="2"/>
</dbReference>
<dbReference type="EMBL" id="DS480389">
    <property type="protein sequence ID" value="EDO18423.1"/>
    <property type="molecule type" value="Genomic_DNA"/>
</dbReference>
<protein>
    <recommendedName>
        <fullName evidence="7">N-terminal acetyltransferase A complex subunit NAT1</fullName>
    </recommendedName>
</protein>
<dbReference type="eggNOG" id="KOG1156">
    <property type="taxonomic scope" value="Eukaryota"/>
</dbReference>
<dbReference type="Proteomes" id="UP000000267">
    <property type="component" value="Unassembled WGS sequence"/>
</dbReference>
<evidence type="ECO:0000313" key="5">
    <source>
        <dbReference type="EMBL" id="EDO18423.1"/>
    </source>
</evidence>
<organism evidence="6">
    <name type="scientific">Vanderwaltozyma polyspora (strain ATCC 22028 / DSM 70294 / BCRC 21397 / CBS 2163 / NBRC 10782 / NRRL Y-8283 / UCD 57-17)</name>
    <name type="common">Kluyveromyces polysporus</name>
    <dbReference type="NCBI Taxonomy" id="436907"/>
    <lineage>
        <taxon>Eukaryota</taxon>
        <taxon>Fungi</taxon>
        <taxon>Dikarya</taxon>
        <taxon>Ascomycota</taxon>
        <taxon>Saccharomycotina</taxon>
        <taxon>Saccharomycetes</taxon>
        <taxon>Saccharomycetales</taxon>
        <taxon>Saccharomycetaceae</taxon>
        <taxon>Vanderwaltozyma</taxon>
    </lineage>
</organism>
<gene>
    <name evidence="5" type="ORF">Kpol_1032p15</name>
</gene>
<dbReference type="PANTHER" id="PTHR22767:SF2">
    <property type="entry name" value="N(ALPHA)-ACETYLTRANSFERASE 15_16, ISOFORM A"/>
    <property type="match status" value="1"/>
</dbReference>
<keyword evidence="2 3" id="KW-0802">TPR repeat</keyword>
<name>A7TGX1_VANPO</name>
<dbReference type="InterPro" id="IPR021183">
    <property type="entry name" value="NatA_aux_su"/>
</dbReference>
<dbReference type="STRING" id="436907.A7TGX1"/>
<dbReference type="FunFam" id="1.25.40.1040:FF:000003">
    <property type="entry name" value="N-terminal acetyltransferase A, auxiliary subunit"/>
    <property type="match status" value="1"/>
</dbReference>
<evidence type="ECO:0000256" key="4">
    <source>
        <dbReference type="SAM" id="MobiDB-lite"/>
    </source>
</evidence>
<evidence type="ECO:0008006" key="7">
    <source>
        <dbReference type="Google" id="ProtNLM"/>
    </source>
</evidence>
<evidence type="ECO:0000313" key="6">
    <source>
        <dbReference type="Proteomes" id="UP000000267"/>
    </source>
</evidence>
<dbReference type="PIRSF" id="PIRSF000422">
    <property type="entry name" value="N-terminal-AcTrfase-A_aux_su"/>
    <property type="match status" value="1"/>
</dbReference>
<proteinExistence type="predicted"/>
<dbReference type="RefSeq" id="XP_001646281.1">
    <property type="nucleotide sequence ID" value="XM_001646231.1"/>
</dbReference>
<evidence type="ECO:0000256" key="3">
    <source>
        <dbReference type="PROSITE-ProRule" id="PRU00339"/>
    </source>
</evidence>
<dbReference type="Gene3D" id="1.25.40.1010">
    <property type="match status" value="1"/>
</dbReference>
<dbReference type="InterPro" id="IPR011990">
    <property type="entry name" value="TPR-like_helical_dom_sf"/>
</dbReference>
<dbReference type="SMART" id="SM00028">
    <property type="entry name" value="TPR"/>
    <property type="match status" value="6"/>
</dbReference>
<reference evidence="5 6" key="1">
    <citation type="journal article" date="2007" name="Proc. Natl. Acad. Sci. U.S.A.">
        <title>Independent sorting-out of thousands of duplicated gene pairs in two yeast species descended from a whole-genome duplication.</title>
        <authorList>
            <person name="Scannell D.R."/>
            <person name="Frank A.C."/>
            <person name="Conant G.C."/>
            <person name="Byrne K.P."/>
            <person name="Woolfit M."/>
            <person name="Wolfe K.H."/>
        </authorList>
    </citation>
    <scope>NUCLEOTIDE SEQUENCE [LARGE SCALE GENOMIC DNA]</scope>
    <source>
        <strain evidence="6">ATCC 22028 / DSM 70294 / BCRC 21397 / CBS 2163 / NBRC 10782 / NRRL Y-8283 / UCD 57-17</strain>
    </source>
</reference>
<dbReference type="PhylomeDB" id="A7TGX1"/>
<sequence>MSKRKGSKIKASPSIGKTKDSSQFLEALKLYEGKQYKKSLKILETILKKDSSNVDALALKGMNLSSTGEKEDAEIYVNNAIKKINGTSASPIACHVLGIYMRSNKRYSESIKWFQSALDNGSSNQQIYRDLSTLQSQVGDFKSVLISRRKYWESFMGYRANWTSYAIAQDINGEFQQAVNTLSQFEKLSEGKLGEAEMYENNECLIYKNDIMYRAAGSQKDKLENVLKHLNQIEPNVFDKYSVLERKASIYMKIGELKEAAKVYRTLIKRNPDNFSYYKLLEVALGITGNNQLRKAFYERMAKFYPRCEPPKYTPLTFITDEDELSKYLENYVIPQLERGVPATFTNIKPLYKKRGAIVQKLAENIVTKYFDNLDASANSVQYIWTLYFLAQHFLFVKQFQKAQEFIEKAIEHTPTMVEFYILKGRIMKHLGLLSDAADVLEEGRKIDLQDRFINCKTAKYYLRANNIEKAVEVASLFTKNDDAVNGVKDLHLVEASWFIIEQAEAYNRLHIDSKKKLSELRASLEAATDEEVSETDSSKSELKELEWQTEKYRGLALKRFVAISKFYKQFEDDQLDFHSYCMRKGTPRAYLEMLDWGKTIYTKPIYVRAMNGASKINFEIFDEHEELKLKEDENESGEIKKKNKKSKKQSASMNKRKEEEKKIVMAYPANQDDDVFGEKLIQSKTQIEDFMETFYNSYSKQVSEEDKDHVLEFEVQYRMGKLALCLGALSKYSKIHGTKAGLTGSMAIVLALSTRDSTKFETIAKKVATKGLETDFSVLPLSEVNNEEYDWVTFFKDNYNCEELKALLFLKHYKVGQSDMIKELILQRLSNCEPYLQSEILQYEL</sequence>
<dbReference type="HOGENOM" id="CLU_006686_1_1_1"/>
<dbReference type="OrthoDB" id="10263032at2759"/>
<evidence type="ECO:0000256" key="2">
    <source>
        <dbReference type="ARBA" id="ARBA00022803"/>
    </source>
</evidence>
<dbReference type="OMA" id="HTAINYD"/>
<keyword evidence="6" id="KW-1185">Reference proteome</keyword>
<feature type="repeat" description="TPR" evidence="3">
    <location>
        <begin position="241"/>
        <end position="274"/>
    </location>
</feature>
<dbReference type="GO" id="GO:0031415">
    <property type="term" value="C:NatA complex"/>
    <property type="evidence" value="ECO:0007669"/>
    <property type="project" value="EnsemblFungi"/>
</dbReference>
<feature type="region of interest" description="Disordered" evidence="4">
    <location>
        <begin position="632"/>
        <end position="660"/>
    </location>
</feature>
<dbReference type="KEGG" id="vpo:Kpol_1032p15"/>